<feature type="compositionally biased region" description="Basic and acidic residues" evidence="1">
    <location>
        <begin position="91"/>
        <end position="108"/>
    </location>
</feature>
<gene>
    <name evidence="2" type="ORF">KP79_PYT18881</name>
</gene>
<dbReference type="Proteomes" id="UP000242188">
    <property type="component" value="Unassembled WGS sequence"/>
</dbReference>
<dbReference type="AlphaFoldDB" id="A0A210QDF4"/>
<reference evidence="2 3" key="1">
    <citation type="journal article" date="2017" name="Nat. Ecol. Evol.">
        <title>Scallop genome provides insights into evolution of bilaterian karyotype and development.</title>
        <authorList>
            <person name="Wang S."/>
            <person name="Zhang J."/>
            <person name="Jiao W."/>
            <person name="Li J."/>
            <person name="Xun X."/>
            <person name="Sun Y."/>
            <person name="Guo X."/>
            <person name="Huan P."/>
            <person name="Dong B."/>
            <person name="Zhang L."/>
            <person name="Hu X."/>
            <person name="Sun X."/>
            <person name="Wang J."/>
            <person name="Zhao C."/>
            <person name="Wang Y."/>
            <person name="Wang D."/>
            <person name="Huang X."/>
            <person name="Wang R."/>
            <person name="Lv J."/>
            <person name="Li Y."/>
            <person name="Zhang Z."/>
            <person name="Liu B."/>
            <person name="Lu W."/>
            <person name="Hui Y."/>
            <person name="Liang J."/>
            <person name="Zhou Z."/>
            <person name="Hou R."/>
            <person name="Li X."/>
            <person name="Liu Y."/>
            <person name="Li H."/>
            <person name="Ning X."/>
            <person name="Lin Y."/>
            <person name="Zhao L."/>
            <person name="Xing Q."/>
            <person name="Dou J."/>
            <person name="Li Y."/>
            <person name="Mao J."/>
            <person name="Guo H."/>
            <person name="Dou H."/>
            <person name="Li T."/>
            <person name="Mu C."/>
            <person name="Jiang W."/>
            <person name="Fu Q."/>
            <person name="Fu X."/>
            <person name="Miao Y."/>
            <person name="Liu J."/>
            <person name="Yu Q."/>
            <person name="Li R."/>
            <person name="Liao H."/>
            <person name="Li X."/>
            <person name="Kong Y."/>
            <person name="Jiang Z."/>
            <person name="Chourrout D."/>
            <person name="Li R."/>
            <person name="Bao Z."/>
        </authorList>
    </citation>
    <scope>NUCLEOTIDE SEQUENCE [LARGE SCALE GENOMIC DNA]</scope>
    <source>
        <strain evidence="2 3">PY_sf001</strain>
    </source>
</reference>
<comment type="caution">
    <text evidence="2">The sequence shown here is derived from an EMBL/GenBank/DDBJ whole genome shotgun (WGS) entry which is preliminary data.</text>
</comment>
<evidence type="ECO:0000313" key="3">
    <source>
        <dbReference type="Proteomes" id="UP000242188"/>
    </source>
</evidence>
<dbReference type="OrthoDB" id="10379467at2759"/>
<feature type="region of interest" description="Disordered" evidence="1">
    <location>
        <begin position="57"/>
        <end position="132"/>
    </location>
</feature>
<feature type="compositionally biased region" description="Low complexity" evidence="1">
    <location>
        <begin position="1"/>
        <end position="12"/>
    </location>
</feature>
<keyword evidence="3" id="KW-1185">Reference proteome</keyword>
<feature type="region of interest" description="Disordered" evidence="1">
    <location>
        <begin position="1"/>
        <end position="44"/>
    </location>
</feature>
<proteinExistence type="predicted"/>
<protein>
    <submittedName>
        <fullName evidence="2">Uncharacterized protein</fullName>
    </submittedName>
</protein>
<dbReference type="EMBL" id="NEDP02004093">
    <property type="protein sequence ID" value="OWF46769.1"/>
    <property type="molecule type" value="Genomic_DNA"/>
</dbReference>
<sequence>MSYGGRRPYGSYPRRELPPLSPTFRRNYAEPNVPPREPSRPVILPSIADKYADGATYRRHRMKSPAPPVDESIYDFSDLSTKLPPIRPPARGKECYAPDNARRPDQRRRPVPRTRTYGGALGFRSSTDTRRY</sequence>
<evidence type="ECO:0000256" key="1">
    <source>
        <dbReference type="SAM" id="MobiDB-lite"/>
    </source>
</evidence>
<accession>A0A210QDF4</accession>
<evidence type="ECO:0000313" key="2">
    <source>
        <dbReference type="EMBL" id="OWF46769.1"/>
    </source>
</evidence>
<organism evidence="2 3">
    <name type="scientific">Mizuhopecten yessoensis</name>
    <name type="common">Japanese scallop</name>
    <name type="synonym">Patinopecten yessoensis</name>
    <dbReference type="NCBI Taxonomy" id="6573"/>
    <lineage>
        <taxon>Eukaryota</taxon>
        <taxon>Metazoa</taxon>
        <taxon>Spiralia</taxon>
        <taxon>Lophotrochozoa</taxon>
        <taxon>Mollusca</taxon>
        <taxon>Bivalvia</taxon>
        <taxon>Autobranchia</taxon>
        <taxon>Pteriomorphia</taxon>
        <taxon>Pectinida</taxon>
        <taxon>Pectinoidea</taxon>
        <taxon>Pectinidae</taxon>
        <taxon>Mizuhopecten</taxon>
    </lineage>
</organism>
<name>A0A210QDF4_MIZYE</name>